<dbReference type="Proteomes" id="UP000070092">
    <property type="component" value="Unassembled WGS sequence"/>
</dbReference>
<dbReference type="PATRIC" id="fig|1681.53.peg.1862"/>
<gene>
    <name evidence="2" type="ORF">HMPREF3196_01906</name>
</gene>
<dbReference type="AlphaFoldDB" id="A0A133KKY3"/>
<organism evidence="2 3">
    <name type="scientific">Bifidobacterium bifidum</name>
    <dbReference type="NCBI Taxonomy" id="1681"/>
    <lineage>
        <taxon>Bacteria</taxon>
        <taxon>Bacillati</taxon>
        <taxon>Actinomycetota</taxon>
        <taxon>Actinomycetes</taxon>
        <taxon>Bifidobacteriales</taxon>
        <taxon>Bifidobacteriaceae</taxon>
        <taxon>Bifidobacterium</taxon>
    </lineage>
</organism>
<evidence type="ECO:0000313" key="2">
    <source>
        <dbReference type="EMBL" id="KWZ80195.1"/>
    </source>
</evidence>
<sequence length="55" mass="6343">MYQITNADPDDDRHDRRGPLRARPAQPVRLPPARNNSPAIHMETWYAGNGTLRYI</sequence>
<proteinExistence type="predicted"/>
<evidence type="ECO:0000313" key="3">
    <source>
        <dbReference type="Proteomes" id="UP000070092"/>
    </source>
</evidence>
<feature type="region of interest" description="Disordered" evidence="1">
    <location>
        <begin position="1"/>
        <end position="36"/>
    </location>
</feature>
<protein>
    <submittedName>
        <fullName evidence="2">Uncharacterized protein</fullName>
    </submittedName>
</protein>
<comment type="caution">
    <text evidence="2">The sequence shown here is derived from an EMBL/GenBank/DDBJ whole genome shotgun (WGS) entry which is preliminary data.</text>
</comment>
<name>A0A133KKY3_BIFBI</name>
<evidence type="ECO:0000256" key="1">
    <source>
        <dbReference type="SAM" id="MobiDB-lite"/>
    </source>
</evidence>
<reference evidence="2 3" key="1">
    <citation type="submission" date="2016-01" db="EMBL/GenBank/DDBJ databases">
        <authorList>
            <person name="Oliw E.H."/>
        </authorList>
    </citation>
    <scope>NUCLEOTIDE SEQUENCE [LARGE SCALE GENOMIC DNA]</scope>
    <source>
        <strain evidence="2 3">MJR8628B</strain>
    </source>
</reference>
<dbReference type="EMBL" id="LRPO01000051">
    <property type="protein sequence ID" value="KWZ80195.1"/>
    <property type="molecule type" value="Genomic_DNA"/>
</dbReference>
<accession>A0A133KKY3</accession>